<comment type="similarity">
    <text evidence="1">Belongs to the peptidase S58 family.</text>
</comment>
<dbReference type="EMBL" id="JACHIV010000001">
    <property type="protein sequence ID" value="MBB5067608.1"/>
    <property type="molecule type" value="Genomic_DNA"/>
</dbReference>
<name>A0A840NBL8_9PSEU</name>
<evidence type="ECO:0000313" key="3">
    <source>
        <dbReference type="EMBL" id="MBB5067608.1"/>
    </source>
</evidence>
<dbReference type="GO" id="GO:0004177">
    <property type="term" value="F:aminopeptidase activity"/>
    <property type="evidence" value="ECO:0007669"/>
    <property type="project" value="UniProtKB-KW"/>
</dbReference>
<dbReference type="AlphaFoldDB" id="A0A840NBL8"/>
<evidence type="ECO:0000256" key="1">
    <source>
        <dbReference type="ARBA" id="ARBA00007068"/>
    </source>
</evidence>
<evidence type="ECO:0000313" key="4">
    <source>
        <dbReference type="Proteomes" id="UP000580474"/>
    </source>
</evidence>
<evidence type="ECO:0000256" key="2">
    <source>
        <dbReference type="SAM" id="MobiDB-lite"/>
    </source>
</evidence>
<feature type="region of interest" description="Disordered" evidence="2">
    <location>
        <begin position="222"/>
        <end position="242"/>
    </location>
</feature>
<dbReference type="Pfam" id="PF03576">
    <property type="entry name" value="Peptidase_S58"/>
    <property type="match status" value="1"/>
</dbReference>
<protein>
    <submittedName>
        <fullName evidence="3">L-aminopeptidase/D-esterase-like protein</fullName>
    </submittedName>
</protein>
<reference evidence="3 4" key="1">
    <citation type="submission" date="2020-08" db="EMBL/GenBank/DDBJ databases">
        <title>Sequencing the genomes of 1000 actinobacteria strains.</title>
        <authorList>
            <person name="Klenk H.-P."/>
        </authorList>
    </citation>
    <scope>NUCLEOTIDE SEQUENCE [LARGE SCALE GENOMIC DNA]</scope>
    <source>
        <strain evidence="3 4">DSM 45582</strain>
    </source>
</reference>
<keyword evidence="4" id="KW-1185">Reference proteome</keyword>
<dbReference type="RefSeq" id="WP_184477245.1">
    <property type="nucleotide sequence ID" value="NZ_JACHIV010000001.1"/>
</dbReference>
<comment type="caution">
    <text evidence="3">The sequence shown here is derived from an EMBL/GenBank/DDBJ whole genome shotgun (WGS) entry which is preliminary data.</text>
</comment>
<gene>
    <name evidence="3" type="ORF">BJ969_000696</name>
</gene>
<accession>A0A840NBL8</accession>
<dbReference type="PANTHER" id="PTHR36512:SF3">
    <property type="entry name" value="BLR5678 PROTEIN"/>
    <property type="match status" value="1"/>
</dbReference>
<dbReference type="Proteomes" id="UP000580474">
    <property type="component" value="Unassembled WGS sequence"/>
</dbReference>
<dbReference type="InterPro" id="IPR016117">
    <property type="entry name" value="ArgJ-like_dom_sf"/>
</dbReference>
<dbReference type="CDD" id="cd02252">
    <property type="entry name" value="nylC_like"/>
    <property type="match status" value="1"/>
</dbReference>
<organism evidence="3 4">
    <name type="scientific">Saccharopolyspora gloriosae</name>
    <dbReference type="NCBI Taxonomy" id="455344"/>
    <lineage>
        <taxon>Bacteria</taxon>
        <taxon>Bacillati</taxon>
        <taxon>Actinomycetota</taxon>
        <taxon>Actinomycetes</taxon>
        <taxon>Pseudonocardiales</taxon>
        <taxon>Pseudonocardiaceae</taxon>
        <taxon>Saccharopolyspora</taxon>
    </lineage>
</organism>
<keyword evidence="3" id="KW-0645">Protease</keyword>
<dbReference type="Gene3D" id="3.60.70.12">
    <property type="entry name" value="L-amino peptidase D-ALA esterase/amidase"/>
    <property type="match status" value="1"/>
</dbReference>
<keyword evidence="3" id="KW-0031">Aminopeptidase</keyword>
<sequence length="345" mass="35292">MGFGVRDSIVDVAGVLVGHHQRLDEQWATGTSVVLVPRGAVAAVDVRGGGPGTRETDVLEPTHLVSQAHGVVLTGGSAYGLAAADGAMRWLAERGHGLQVGAQAHEVVPVVPAAVLFDLPMSDWGNRPDAEFGRLACEAATAHETREGNVGAGTGAVAGAVKGGIGTASAVFRSAALGVDVTVGALFAVNSLGSVIDPETGLPWEPEPGLRAPADAEIAAARGRHDPAAGRPGRHGTASRPLNTTIGTVAVDLALTKAHCRRIAVAAHDGLARAIRPAHTMLDGDTAFVLATGDREPGAQWVPVLDEVCAVAARVVRRAVVRAVLAAEPVGEVTSYTRLYPSARE</sequence>
<dbReference type="PANTHER" id="PTHR36512">
    <property type="entry name" value="D-AMINOPEPTIDASE"/>
    <property type="match status" value="1"/>
</dbReference>
<dbReference type="InterPro" id="IPR005321">
    <property type="entry name" value="Peptidase_S58_DmpA"/>
</dbReference>
<proteinExistence type="inferred from homology"/>
<keyword evidence="3" id="KW-0378">Hydrolase</keyword>
<dbReference type="SUPFAM" id="SSF56266">
    <property type="entry name" value="DmpA/ArgJ-like"/>
    <property type="match status" value="1"/>
</dbReference>